<feature type="transmembrane region" description="Helical" evidence="1">
    <location>
        <begin position="274"/>
        <end position="298"/>
    </location>
</feature>
<feature type="transmembrane region" description="Helical" evidence="1">
    <location>
        <begin position="304"/>
        <end position="325"/>
    </location>
</feature>
<accession>A0AAP2DCS3</accession>
<name>A0AAP2DCS3_9BACT</name>
<feature type="transmembrane region" description="Helical" evidence="1">
    <location>
        <begin position="332"/>
        <end position="352"/>
    </location>
</feature>
<gene>
    <name evidence="3" type="ORF">KK078_24055</name>
</gene>
<dbReference type="RefSeq" id="WP_254092878.1">
    <property type="nucleotide sequence ID" value="NZ_JAHESC010000045.1"/>
</dbReference>
<proteinExistence type="predicted"/>
<protein>
    <submittedName>
        <fullName evidence="3">7TM-DISM domain-containing protein</fullName>
    </submittedName>
</protein>
<keyword evidence="1" id="KW-1133">Transmembrane helix</keyword>
<evidence type="ECO:0000256" key="1">
    <source>
        <dbReference type="SAM" id="Phobius"/>
    </source>
</evidence>
<keyword evidence="1" id="KW-0472">Membrane</keyword>
<dbReference type="InterPro" id="IPR011623">
    <property type="entry name" value="7TMR_DISM_rcpt_extracell_dom1"/>
</dbReference>
<comment type="caution">
    <text evidence="3">The sequence shown here is derived from an EMBL/GenBank/DDBJ whole genome shotgun (WGS) entry which is preliminary data.</text>
</comment>
<dbReference type="AlphaFoldDB" id="A0AAP2DCS3"/>
<dbReference type="Pfam" id="PF07695">
    <property type="entry name" value="7TMR-DISM_7TM"/>
    <property type="match status" value="1"/>
</dbReference>
<keyword evidence="4" id="KW-1185">Reference proteome</keyword>
<feature type="transmembrane region" description="Helical" evidence="1">
    <location>
        <begin position="358"/>
        <end position="382"/>
    </location>
</feature>
<sequence>MAMVQSAVAQSTVRAEGGVLDARHWNFQDQNLALTGYWTHYPNELITPREARTKKGQIHYLPELWNETTSDGKGQGYTTYQLKVLLPDTIHQLAVEVPQLYSCYTLWANGLEIASAGVVSDKKETTVPQWVHQAGVISMDPADTLVLVLQIANFHHYKGGIKDPIMLGLSTNIRDHAFYAITASVIESAVLSVLSLSFFILFMVRRQRVVLYFAFLCLSWGARAWFSNVYPVTAFFPSMPWSWVVRIEYLTLYSGIAWAALFLHALLEKLSHQLIPYIVVVLNVAFALFTLLTSALVYSQWVGLYLAVAACVLAYAAVLAIRALLFEQAGAWYMVGSIVTGVAMFGYDIVAYNKGGVYDYIFLSIGYLLIFLLTTVVLLYHLNVFKSRGEKQVLTYEDFFKK</sequence>
<reference evidence="3 4" key="1">
    <citation type="submission" date="2021-05" db="EMBL/GenBank/DDBJ databases">
        <title>A Polyphasic approach of four new species of the genus Ohtaekwangia: Ohtaekwangia histidinii sp. nov., Ohtaekwangia cretensis sp. nov., Ohtaekwangia indiensis sp. nov., Ohtaekwangia reichenbachii sp. nov. from diverse environment.</title>
        <authorList>
            <person name="Octaviana S."/>
        </authorList>
    </citation>
    <scope>NUCLEOTIDE SEQUENCE [LARGE SCALE GENOMIC DNA]</scope>
    <source>
        <strain evidence="3 4">PWU37</strain>
    </source>
</reference>
<evidence type="ECO:0000259" key="2">
    <source>
        <dbReference type="Pfam" id="PF07695"/>
    </source>
</evidence>
<evidence type="ECO:0000313" key="4">
    <source>
        <dbReference type="Proteomes" id="UP001319180"/>
    </source>
</evidence>
<feature type="transmembrane region" description="Helical" evidence="1">
    <location>
        <begin position="209"/>
        <end position="226"/>
    </location>
</feature>
<feature type="transmembrane region" description="Helical" evidence="1">
    <location>
        <begin position="246"/>
        <end position="267"/>
    </location>
</feature>
<organism evidence="3 4">
    <name type="scientific">Dawidia soli</name>
    <dbReference type="NCBI Taxonomy" id="2782352"/>
    <lineage>
        <taxon>Bacteria</taxon>
        <taxon>Pseudomonadati</taxon>
        <taxon>Bacteroidota</taxon>
        <taxon>Cytophagia</taxon>
        <taxon>Cytophagales</taxon>
        <taxon>Chryseotaleaceae</taxon>
        <taxon>Dawidia</taxon>
    </lineage>
</organism>
<feature type="domain" description="7TM-DISM receptor extracellular" evidence="2">
    <location>
        <begin position="190"/>
        <end position="379"/>
    </location>
</feature>
<dbReference type="EMBL" id="JAHESC010000045">
    <property type="protein sequence ID" value="MBT1689658.1"/>
    <property type="molecule type" value="Genomic_DNA"/>
</dbReference>
<evidence type="ECO:0000313" key="3">
    <source>
        <dbReference type="EMBL" id="MBT1689658.1"/>
    </source>
</evidence>
<dbReference type="Proteomes" id="UP001319180">
    <property type="component" value="Unassembled WGS sequence"/>
</dbReference>
<feature type="transmembrane region" description="Helical" evidence="1">
    <location>
        <begin position="177"/>
        <end position="202"/>
    </location>
</feature>
<keyword evidence="1" id="KW-0812">Transmembrane</keyword>